<dbReference type="GO" id="GO:0003723">
    <property type="term" value="F:RNA binding"/>
    <property type="evidence" value="ECO:0007669"/>
    <property type="project" value="InterPro"/>
</dbReference>
<feature type="non-terminal residue" evidence="2">
    <location>
        <position position="226"/>
    </location>
</feature>
<feature type="domain" description="Helicase superfamily 3 single-stranded DNA/RNA virus" evidence="1">
    <location>
        <begin position="97"/>
        <end position="186"/>
    </location>
</feature>
<evidence type="ECO:0000313" key="2">
    <source>
        <dbReference type="EMBL" id="CAG8808250.1"/>
    </source>
</evidence>
<feature type="non-terminal residue" evidence="2">
    <location>
        <position position="1"/>
    </location>
</feature>
<dbReference type="GO" id="GO:0003724">
    <property type="term" value="F:RNA helicase activity"/>
    <property type="evidence" value="ECO:0007669"/>
    <property type="project" value="InterPro"/>
</dbReference>
<dbReference type="InterPro" id="IPR000605">
    <property type="entry name" value="Helicase_SF3_ssDNA/RNA_vir"/>
</dbReference>
<dbReference type="Pfam" id="PF00910">
    <property type="entry name" value="RNA_helicase"/>
    <property type="match status" value="1"/>
</dbReference>
<keyword evidence="3" id="KW-1185">Reference proteome</keyword>
<protein>
    <submittedName>
        <fullName evidence="2">15759_t:CDS:1</fullName>
    </submittedName>
</protein>
<dbReference type="AlphaFoldDB" id="A0A9N9PC66"/>
<dbReference type="SUPFAM" id="SSF52540">
    <property type="entry name" value="P-loop containing nucleoside triphosphate hydrolases"/>
    <property type="match status" value="1"/>
</dbReference>
<gene>
    <name evidence="2" type="ORF">RFULGI_LOCUS18467</name>
</gene>
<accession>A0A9N9PC66</accession>
<evidence type="ECO:0000259" key="1">
    <source>
        <dbReference type="Pfam" id="PF00910"/>
    </source>
</evidence>
<organism evidence="2 3">
    <name type="scientific">Racocetra fulgida</name>
    <dbReference type="NCBI Taxonomy" id="60492"/>
    <lineage>
        <taxon>Eukaryota</taxon>
        <taxon>Fungi</taxon>
        <taxon>Fungi incertae sedis</taxon>
        <taxon>Mucoromycota</taxon>
        <taxon>Glomeromycotina</taxon>
        <taxon>Glomeromycetes</taxon>
        <taxon>Diversisporales</taxon>
        <taxon>Gigasporaceae</taxon>
        <taxon>Racocetra</taxon>
    </lineage>
</organism>
<dbReference type="Gene3D" id="3.40.50.300">
    <property type="entry name" value="P-loop containing nucleotide triphosphate hydrolases"/>
    <property type="match status" value="1"/>
</dbReference>
<name>A0A9N9PC66_9GLOM</name>
<dbReference type="Proteomes" id="UP000789396">
    <property type="component" value="Unassembled WGS sequence"/>
</dbReference>
<dbReference type="OrthoDB" id="2435380at2759"/>
<reference evidence="2" key="1">
    <citation type="submission" date="2021-06" db="EMBL/GenBank/DDBJ databases">
        <authorList>
            <person name="Kallberg Y."/>
            <person name="Tangrot J."/>
            <person name="Rosling A."/>
        </authorList>
    </citation>
    <scope>NUCLEOTIDE SEQUENCE</scope>
    <source>
        <strain evidence="2">IN212</strain>
    </source>
</reference>
<comment type="caution">
    <text evidence="2">The sequence shown here is derived from an EMBL/GenBank/DDBJ whole genome shotgun (WGS) entry which is preliminary data.</text>
</comment>
<dbReference type="EMBL" id="CAJVPZ010081106">
    <property type="protein sequence ID" value="CAG8808250.1"/>
    <property type="molecule type" value="Genomic_DNA"/>
</dbReference>
<proteinExistence type="predicted"/>
<dbReference type="InterPro" id="IPR027417">
    <property type="entry name" value="P-loop_NTPase"/>
</dbReference>
<evidence type="ECO:0000313" key="3">
    <source>
        <dbReference type="Proteomes" id="UP000789396"/>
    </source>
</evidence>
<sequence length="226" mass="26434">LTSVENGPWEFGNYRYLGTSSELKKSDDTLNEKRLEDIERINHIIKNNLTINDILKNKKDLLPRSWLRSLKDLEYLIKKEKEIREANIKRFWRPCGIYLFGPGGSGKSGLVQKLFREELYSKPQKQKSGSNWWDGYFGQDIVFFDEWYTCLSWADIVKLLNDTDESVEIKNKGFVPFLAKYVFMTSRKPPQEAFNFGNGNVVDNTTVHRDWGEFSDDQIVKKIKTS</sequence>